<dbReference type="SMART" id="SM00450">
    <property type="entry name" value="RHOD"/>
    <property type="match status" value="1"/>
</dbReference>
<keyword evidence="1" id="KW-1133">Transmembrane helix</keyword>
<dbReference type="InterPro" id="IPR036873">
    <property type="entry name" value="Rhodanese-like_dom_sf"/>
</dbReference>
<keyword evidence="1" id="KW-0812">Transmembrane</keyword>
<dbReference type="PANTHER" id="PTHR43031">
    <property type="entry name" value="FAD-DEPENDENT OXIDOREDUCTASE"/>
    <property type="match status" value="1"/>
</dbReference>
<dbReference type="PANTHER" id="PTHR43031:SF18">
    <property type="entry name" value="RHODANESE-RELATED SULFURTRANSFERASES"/>
    <property type="match status" value="1"/>
</dbReference>
<feature type="transmembrane region" description="Helical" evidence="1">
    <location>
        <begin position="6"/>
        <end position="27"/>
    </location>
</feature>
<accession>A0A091C210</accession>
<gene>
    <name evidence="3" type="ORF">TMU3MR103_1694</name>
</gene>
<protein>
    <submittedName>
        <fullName evidence="3">Rhodanese-like domain protein</fullName>
    </submittedName>
</protein>
<evidence type="ECO:0000259" key="2">
    <source>
        <dbReference type="PROSITE" id="PS50206"/>
    </source>
</evidence>
<reference evidence="3 4" key="1">
    <citation type="submission" date="2014-08" db="EMBL/GenBank/DDBJ databases">
        <title>Genome sequence of Tetragenococcus muriaticus.</title>
        <authorList>
            <person name="Chuea-nongthon C."/>
            <person name="Rodtong S."/>
            <person name="Yongsawatdigul J."/>
            <person name="Steele J.L."/>
            <person name="Liu X.-y."/>
            <person name="Speers J."/>
            <person name="Glasner J.D."/>
            <person name="Neeno-Eckwall E.C."/>
        </authorList>
    </citation>
    <scope>NUCLEOTIDE SEQUENCE [LARGE SCALE GENOMIC DNA]</scope>
    <source>
        <strain evidence="3 4">3MR10-3</strain>
    </source>
</reference>
<feature type="domain" description="Rhodanese" evidence="2">
    <location>
        <begin position="44"/>
        <end position="132"/>
    </location>
</feature>
<dbReference type="InterPro" id="IPR050229">
    <property type="entry name" value="GlpE_sulfurtransferase"/>
</dbReference>
<dbReference type="CDD" id="cd00158">
    <property type="entry name" value="RHOD"/>
    <property type="match status" value="1"/>
</dbReference>
<dbReference type="AlphaFoldDB" id="A0A091C210"/>
<dbReference type="SUPFAM" id="SSF52821">
    <property type="entry name" value="Rhodanese/Cell cycle control phosphatase"/>
    <property type="match status" value="1"/>
</dbReference>
<evidence type="ECO:0000256" key="1">
    <source>
        <dbReference type="SAM" id="Phobius"/>
    </source>
</evidence>
<keyword evidence="4" id="KW-1185">Reference proteome</keyword>
<comment type="caution">
    <text evidence="3">The sequence shown here is derived from an EMBL/GenBank/DDBJ whole genome shotgun (WGS) entry which is preliminary data.</text>
</comment>
<dbReference type="Gene3D" id="3.40.250.10">
    <property type="entry name" value="Rhodanese-like domain"/>
    <property type="match status" value="1"/>
</dbReference>
<name>A0A091C210_9ENTE</name>
<evidence type="ECO:0000313" key="3">
    <source>
        <dbReference type="EMBL" id="KFN90097.1"/>
    </source>
</evidence>
<dbReference type="EMBL" id="JPVT01000178">
    <property type="protein sequence ID" value="KFN90097.1"/>
    <property type="molecule type" value="Genomic_DNA"/>
</dbReference>
<dbReference type="Proteomes" id="UP000029381">
    <property type="component" value="Unassembled WGS sequence"/>
</dbReference>
<dbReference type="Pfam" id="PF00581">
    <property type="entry name" value="Rhodanese"/>
    <property type="match status" value="1"/>
</dbReference>
<organism evidence="3 4">
    <name type="scientific">Tetragenococcus muriaticus 3MR10-3</name>
    <dbReference type="NCBI Taxonomy" id="1302648"/>
    <lineage>
        <taxon>Bacteria</taxon>
        <taxon>Bacillati</taxon>
        <taxon>Bacillota</taxon>
        <taxon>Bacilli</taxon>
        <taxon>Lactobacillales</taxon>
        <taxon>Enterococcaceae</taxon>
        <taxon>Tetragenococcus</taxon>
    </lineage>
</organism>
<dbReference type="PATRIC" id="fig|1302648.3.peg.1656"/>
<sequence>MNFLQTLTLILAAILIAIGVNWLYFYIQGRRSATIIDQETFRQGMRKAQVIDVREKKEFDGSHILGARNIPYTLLNNSMASIRKDLPVYLYDTGKSLSVRAANKLRKNGYTDIYILKEGFNGWQGKKKSKKQYKKQDPICSDRLKSSFKDSLWAGSYN</sequence>
<dbReference type="PROSITE" id="PS50206">
    <property type="entry name" value="RHODANESE_3"/>
    <property type="match status" value="1"/>
</dbReference>
<proteinExistence type="predicted"/>
<dbReference type="InterPro" id="IPR001763">
    <property type="entry name" value="Rhodanese-like_dom"/>
</dbReference>
<keyword evidence="1" id="KW-0472">Membrane</keyword>
<evidence type="ECO:0000313" key="4">
    <source>
        <dbReference type="Proteomes" id="UP000029381"/>
    </source>
</evidence>